<evidence type="ECO:0000313" key="1">
    <source>
        <dbReference type="EMBL" id="GBG19573.1"/>
    </source>
</evidence>
<sequence>MPRLSIPPNFIGTASADTIVGEQLNASVAIGIEILTPGLINTGSGKDTIEGTGVGNIGSIGSGNGANGGSGTGIATSMKIKYQLDN</sequence>
<protein>
    <submittedName>
        <fullName evidence="1">Uncharacterized protein</fullName>
    </submittedName>
</protein>
<accession>A0A2R5FTN4</accession>
<dbReference type="EMBL" id="BDUD01000001">
    <property type="protein sequence ID" value="GBG19573.1"/>
    <property type="molecule type" value="Genomic_DNA"/>
</dbReference>
<comment type="caution">
    <text evidence="1">The sequence shown here is derived from an EMBL/GenBank/DDBJ whole genome shotgun (WGS) entry which is preliminary data.</text>
</comment>
<proteinExistence type="predicted"/>
<dbReference type="AlphaFoldDB" id="A0A2R5FTN4"/>
<dbReference type="Proteomes" id="UP000245124">
    <property type="component" value="Unassembled WGS sequence"/>
</dbReference>
<evidence type="ECO:0000313" key="2">
    <source>
        <dbReference type="Proteomes" id="UP000245124"/>
    </source>
</evidence>
<dbReference type="OrthoDB" id="9994896at2"/>
<organism evidence="1 2">
    <name type="scientific">Nostoc commune NIES-4072</name>
    <dbReference type="NCBI Taxonomy" id="2005467"/>
    <lineage>
        <taxon>Bacteria</taxon>
        <taxon>Bacillati</taxon>
        <taxon>Cyanobacteriota</taxon>
        <taxon>Cyanophyceae</taxon>
        <taxon>Nostocales</taxon>
        <taxon>Nostocaceae</taxon>
        <taxon>Nostoc</taxon>
    </lineage>
</organism>
<name>A0A2R5FTN4_NOSCO</name>
<reference evidence="1 2" key="1">
    <citation type="submission" date="2017-06" db="EMBL/GenBank/DDBJ databases">
        <title>Genome sequencing of cyanobaciteial culture collection at National Institute for Environmental Studies (NIES).</title>
        <authorList>
            <person name="Hirose Y."/>
            <person name="Shimura Y."/>
            <person name="Fujisawa T."/>
            <person name="Nakamura Y."/>
            <person name="Kawachi M."/>
        </authorList>
    </citation>
    <scope>NUCLEOTIDE SEQUENCE [LARGE SCALE GENOMIC DNA]</scope>
    <source>
        <strain evidence="1 2">NIES-4072</strain>
    </source>
</reference>
<gene>
    <name evidence="1" type="ORF">NIES4072_32410</name>
</gene>
<keyword evidence="2" id="KW-1185">Reference proteome</keyword>
<dbReference type="RefSeq" id="WP_109009350.1">
    <property type="nucleotide sequence ID" value="NZ_BDUD01000001.1"/>
</dbReference>